<organism evidence="3 4">
    <name type="scientific">Brassicogethes aeneus</name>
    <name type="common">Rape pollen beetle</name>
    <name type="synonym">Meligethes aeneus</name>
    <dbReference type="NCBI Taxonomy" id="1431903"/>
    <lineage>
        <taxon>Eukaryota</taxon>
        <taxon>Metazoa</taxon>
        <taxon>Ecdysozoa</taxon>
        <taxon>Arthropoda</taxon>
        <taxon>Hexapoda</taxon>
        <taxon>Insecta</taxon>
        <taxon>Pterygota</taxon>
        <taxon>Neoptera</taxon>
        <taxon>Endopterygota</taxon>
        <taxon>Coleoptera</taxon>
        <taxon>Polyphaga</taxon>
        <taxon>Cucujiformia</taxon>
        <taxon>Nitidulidae</taxon>
        <taxon>Meligethinae</taxon>
        <taxon>Brassicogethes</taxon>
    </lineage>
</organism>
<feature type="coiled-coil region" evidence="1">
    <location>
        <begin position="60"/>
        <end position="87"/>
    </location>
</feature>
<keyword evidence="4" id="KW-1185">Reference proteome</keyword>
<accession>A0A9P0B0D1</accession>
<evidence type="ECO:0000256" key="2">
    <source>
        <dbReference type="SAM" id="MobiDB-lite"/>
    </source>
</evidence>
<dbReference type="EMBL" id="OV121134">
    <property type="protein sequence ID" value="CAH0553694.1"/>
    <property type="molecule type" value="Genomic_DNA"/>
</dbReference>
<dbReference type="AlphaFoldDB" id="A0A9P0B0D1"/>
<dbReference type="Proteomes" id="UP001154078">
    <property type="component" value="Chromosome 3"/>
</dbReference>
<evidence type="ECO:0000313" key="3">
    <source>
        <dbReference type="EMBL" id="CAH0553694.1"/>
    </source>
</evidence>
<proteinExistence type="predicted"/>
<sequence>MFRTIREVIIIFVLREEKIDNFIGAPSRKTNENSDKECNNHKEQDLTYNEVRVLNLKHEIDIAKIDLEHTKRLVSELERTIEHQKEIISLLKYSQPKQIICDVANTKLIPQNKGKFNQTEKTAVETIVKNKETQKKQEHQTEKNANKTIGNNSDVHQSFASATRKAWLCISKIKVGTKCEDIETHLKSKFPNNDFTIEELPRRKEAASMSFKLGADTNLLNELNKPETWPNGIYIKRFYFNQGTFGEKGNKNE</sequence>
<name>A0A9P0B0D1_BRAAE</name>
<protein>
    <submittedName>
        <fullName evidence="3">Uncharacterized protein</fullName>
    </submittedName>
</protein>
<keyword evidence="1" id="KW-0175">Coiled coil</keyword>
<feature type="compositionally biased region" description="Basic and acidic residues" evidence="2">
    <location>
        <begin position="131"/>
        <end position="145"/>
    </location>
</feature>
<gene>
    <name evidence="3" type="ORF">MELIAE_LOCUS5620</name>
</gene>
<dbReference type="OrthoDB" id="6775663at2759"/>
<reference evidence="3" key="1">
    <citation type="submission" date="2021-12" db="EMBL/GenBank/DDBJ databases">
        <authorList>
            <person name="King R."/>
        </authorList>
    </citation>
    <scope>NUCLEOTIDE SEQUENCE</scope>
</reference>
<evidence type="ECO:0000256" key="1">
    <source>
        <dbReference type="SAM" id="Coils"/>
    </source>
</evidence>
<evidence type="ECO:0000313" key="4">
    <source>
        <dbReference type="Proteomes" id="UP001154078"/>
    </source>
</evidence>
<feature type="region of interest" description="Disordered" evidence="2">
    <location>
        <begin position="131"/>
        <end position="152"/>
    </location>
</feature>